<dbReference type="Pfam" id="PF00005">
    <property type="entry name" value="ABC_tran"/>
    <property type="match status" value="2"/>
</dbReference>
<dbReference type="InterPro" id="IPR025662">
    <property type="entry name" value="Sigma_54_int_dom_ATP-bd_1"/>
</dbReference>
<sequence length="539" mass="56810">MSRPLLDVRELGARTRTTRLLGGVDLRVRHGSVLFVLGESGSGKTTLGLALQGEHRSDVALSGSVRLDGAELLTPSERARRALRAGRIGYLPQHPSAVLNPVRRVGNVLHEFAAACRTTRSERDAAVVRAVETAGLTPERRLLRRYPHQLSGGQQQRVALAHALIAEPELLVLDEPTTGLDAVTRAGTLATLRELARNGTGLVLLTHDLGAARGMADEVLVLRAGSVAEQGPAERVLDDPAHEHTGELLAAEPRLPATVRAPAAGGTRTPAGGLRASGLRKRTASGAELLRGVDLSVAPGSRTAVVGRSGSGKTTLARCLAGLAVPDAGRVELHGKTLPSDINRRSRRQRTRVQYVHQDARASFDEFRAIGAQLARTVRPAGRADEESVRQGVTRTLNSVGLDRAAARRRPAGLSGGQLQRAALARALLAEPDVLVCDEITSAQDVVGQAELLGLLRRLTADTAIGLVLISHDLPAVASLVDEILVLDAGRCVEHAPTERLLARPGSAAAAELVTAARDAPGAALSAGRNDRPARRRST</sequence>
<proteinExistence type="inferred from homology"/>
<feature type="region of interest" description="Disordered" evidence="5">
    <location>
        <begin position="520"/>
        <end position="539"/>
    </location>
</feature>
<feature type="domain" description="ABC transporter" evidence="6">
    <location>
        <begin position="274"/>
        <end position="514"/>
    </location>
</feature>
<dbReference type="InterPro" id="IPR017871">
    <property type="entry name" value="ABC_transporter-like_CS"/>
</dbReference>
<evidence type="ECO:0000256" key="5">
    <source>
        <dbReference type="SAM" id="MobiDB-lite"/>
    </source>
</evidence>
<dbReference type="Gene3D" id="3.40.50.300">
    <property type="entry name" value="P-loop containing nucleotide triphosphate hydrolases"/>
    <property type="match status" value="2"/>
</dbReference>
<dbReference type="GO" id="GO:0016887">
    <property type="term" value="F:ATP hydrolysis activity"/>
    <property type="evidence" value="ECO:0007669"/>
    <property type="project" value="InterPro"/>
</dbReference>
<keyword evidence="2" id="KW-0813">Transport</keyword>
<gene>
    <name evidence="7" type="ORF">FHR84_002874</name>
</gene>
<feature type="domain" description="ABC transporter" evidence="6">
    <location>
        <begin position="6"/>
        <end position="249"/>
    </location>
</feature>
<evidence type="ECO:0000313" key="8">
    <source>
        <dbReference type="Proteomes" id="UP000548304"/>
    </source>
</evidence>
<keyword evidence="4 7" id="KW-0067">ATP-binding</keyword>
<dbReference type="InterPro" id="IPR027417">
    <property type="entry name" value="P-loop_NTPase"/>
</dbReference>
<evidence type="ECO:0000256" key="1">
    <source>
        <dbReference type="ARBA" id="ARBA00005417"/>
    </source>
</evidence>
<dbReference type="CDD" id="cd03257">
    <property type="entry name" value="ABC_NikE_OppD_transporters"/>
    <property type="match status" value="1"/>
</dbReference>
<keyword evidence="8" id="KW-1185">Reference proteome</keyword>
<dbReference type="Proteomes" id="UP000548304">
    <property type="component" value="Unassembled WGS sequence"/>
</dbReference>
<name>A0A852Z7J7_9ACTN</name>
<dbReference type="PROSITE" id="PS00211">
    <property type="entry name" value="ABC_TRANSPORTER_1"/>
    <property type="match status" value="1"/>
</dbReference>
<dbReference type="GO" id="GO:0005524">
    <property type="term" value="F:ATP binding"/>
    <property type="evidence" value="ECO:0007669"/>
    <property type="project" value="UniProtKB-KW"/>
</dbReference>
<dbReference type="PROSITE" id="PS50893">
    <property type="entry name" value="ABC_TRANSPORTER_2"/>
    <property type="match status" value="2"/>
</dbReference>
<dbReference type="EMBL" id="JACBYW010000005">
    <property type="protein sequence ID" value="NYH79536.1"/>
    <property type="molecule type" value="Genomic_DNA"/>
</dbReference>
<dbReference type="PROSITE" id="PS00675">
    <property type="entry name" value="SIGMA54_INTERACT_1"/>
    <property type="match status" value="1"/>
</dbReference>
<dbReference type="GO" id="GO:0055085">
    <property type="term" value="P:transmembrane transport"/>
    <property type="evidence" value="ECO:0007669"/>
    <property type="project" value="UniProtKB-ARBA"/>
</dbReference>
<evidence type="ECO:0000259" key="6">
    <source>
        <dbReference type="PROSITE" id="PS50893"/>
    </source>
</evidence>
<organism evidence="7 8">
    <name type="scientific">Actinopolyspora biskrensis</name>
    <dbReference type="NCBI Taxonomy" id="1470178"/>
    <lineage>
        <taxon>Bacteria</taxon>
        <taxon>Bacillati</taxon>
        <taxon>Actinomycetota</taxon>
        <taxon>Actinomycetes</taxon>
        <taxon>Actinopolysporales</taxon>
        <taxon>Actinopolysporaceae</taxon>
        <taxon>Actinopolyspora</taxon>
    </lineage>
</organism>
<dbReference type="SUPFAM" id="SSF52540">
    <property type="entry name" value="P-loop containing nucleoside triphosphate hydrolases"/>
    <property type="match status" value="2"/>
</dbReference>
<dbReference type="SMART" id="SM00382">
    <property type="entry name" value="AAA"/>
    <property type="match status" value="2"/>
</dbReference>
<dbReference type="PANTHER" id="PTHR43776:SF7">
    <property type="entry name" value="D,D-DIPEPTIDE TRANSPORT ATP-BINDING PROTEIN DDPF-RELATED"/>
    <property type="match status" value="1"/>
</dbReference>
<evidence type="ECO:0000313" key="7">
    <source>
        <dbReference type="EMBL" id="NYH79536.1"/>
    </source>
</evidence>
<dbReference type="AlphaFoldDB" id="A0A852Z7J7"/>
<reference evidence="7 8" key="1">
    <citation type="submission" date="2020-07" db="EMBL/GenBank/DDBJ databases">
        <title>Genomic Encyclopedia of Type Strains, Phase III (KMG-III): the genomes of soil and plant-associated and newly described type strains.</title>
        <authorList>
            <person name="Whitman W."/>
        </authorList>
    </citation>
    <scope>NUCLEOTIDE SEQUENCE [LARGE SCALE GENOMIC DNA]</scope>
    <source>
        <strain evidence="7 8">CECT 8576</strain>
    </source>
</reference>
<keyword evidence="3" id="KW-0547">Nucleotide-binding</keyword>
<protein>
    <submittedName>
        <fullName evidence="7">Peptide/nickel transport system ATP-binding protein</fullName>
    </submittedName>
</protein>
<dbReference type="InterPro" id="IPR003593">
    <property type="entry name" value="AAA+_ATPase"/>
</dbReference>
<dbReference type="InterPro" id="IPR003439">
    <property type="entry name" value="ABC_transporter-like_ATP-bd"/>
</dbReference>
<dbReference type="RefSeq" id="WP_179535958.1">
    <property type="nucleotide sequence ID" value="NZ_JACBYW010000005.1"/>
</dbReference>
<accession>A0A852Z7J7</accession>
<comment type="similarity">
    <text evidence="1">Belongs to the ABC transporter superfamily.</text>
</comment>
<evidence type="ECO:0000256" key="3">
    <source>
        <dbReference type="ARBA" id="ARBA00022741"/>
    </source>
</evidence>
<evidence type="ECO:0000256" key="2">
    <source>
        <dbReference type="ARBA" id="ARBA00022448"/>
    </source>
</evidence>
<dbReference type="InterPro" id="IPR050319">
    <property type="entry name" value="ABC_transp_ATP-bind"/>
</dbReference>
<comment type="caution">
    <text evidence="7">The sequence shown here is derived from an EMBL/GenBank/DDBJ whole genome shotgun (WGS) entry which is preliminary data.</text>
</comment>
<dbReference type="PANTHER" id="PTHR43776">
    <property type="entry name" value="TRANSPORT ATP-BINDING PROTEIN"/>
    <property type="match status" value="1"/>
</dbReference>
<evidence type="ECO:0000256" key="4">
    <source>
        <dbReference type="ARBA" id="ARBA00022840"/>
    </source>
</evidence>